<dbReference type="OrthoDB" id="766442at2"/>
<dbReference type="STRING" id="390241.SAMN04488023_1224"/>
<dbReference type="RefSeq" id="WP_090886252.1">
    <property type="nucleotide sequence ID" value="NZ_FOGG01000022.1"/>
</dbReference>
<evidence type="ECO:0000313" key="1">
    <source>
        <dbReference type="EMBL" id="SER95149.1"/>
    </source>
</evidence>
<dbReference type="EMBL" id="FOGG01000022">
    <property type="protein sequence ID" value="SER95149.1"/>
    <property type="molecule type" value="Genomic_DNA"/>
</dbReference>
<gene>
    <name evidence="1" type="ORF">SAMN04488023_1224</name>
</gene>
<keyword evidence="2" id="KW-1185">Reference proteome</keyword>
<dbReference type="Proteomes" id="UP000199572">
    <property type="component" value="Unassembled WGS sequence"/>
</dbReference>
<accession>A0A1H9TE90</accession>
<proteinExistence type="predicted"/>
<dbReference type="AlphaFoldDB" id="A0A1H9TE90"/>
<name>A0A1H9TE90_9SPHI</name>
<evidence type="ECO:0000313" key="2">
    <source>
        <dbReference type="Proteomes" id="UP000199572"/>
    </source>
</evidence>
<reference evidence="1 2" key="1">
    <citation type="submission" date="2016-10" db="EMBL/GenBank/DDBJ databases">
        <authorList>
            <person name="de Groot N.N."/>
        </authorList>
    </citation>
    <scope>NUCLEOTIDE SEQUENCE [LARGE SCALE GENOMIC DNA]</scope>
    <source>
        <strain evidence="1 2">DSM 18610</strain>
    </source>
</reference>
<organism evidence="1 2">
    <name type="scientific">Pedobacter rhizosphaerae</name>
    <dbReference type="NCBI Taxonomy" id="390241"/>
    <lineage>
        <taxon>Bacteria</taxon>
        <taxon>Pseudomonadati</taxon>
        <taxon>Bacteroidota</taxon>
        <taxon>Sphingobacteriia</taxon>
        <taxon>Sphingobacteriales</taxon>
        <taxon>Sphingobacteriaceae</taxon>
        <taxon>Pedobacter</taxon>
    </lineage>
</organism>
<sequence>MIELDYFFPTPGGADRVIQLIQFELQEPWRLVEGDKLLGNIAKLRGEWRQVLGESLPAALVSGAGTFIDRQHYHALPAEIMARWPKLIEQVVMRSDSEFMVVCSAQVSFRTFEQIFSKYVVSLLQDEWPVTFRVYNHNFSEDFIFRAKGKKRKDYYGASLRW</sequence>
<protein>
    <submittedName>
        <fullName evidence="1">Uncharacterized protein</fullName>
    </submittedName>
</protein>